<dbReference type="Proteomes" id="UP000186878">
    <property type="component" value="Unassembled WGS sequence"/>
</dbReference>
<evidence type="ECO:0000313" key="2">
    <source>
        <dbReference type="Proteomes" id="UP000186878"/>
    </source>
</evidence>
<name>A0A1Q8SUM1_9GAMM</name>
<gene>
    <name evidence="1" type="ORF">BTW07_06000</name>
</gene>
<proteinExistence type="predicted"/>
<evidence type="ECO:0008006" key="3">
    <source>
        <dbReference type="Google" id="ProtNLM"/>
    </source>
</evidence>
<dbReference type="InterPro" id="IPR036390">
    <property type="entry name" value="WH_DNA-bd_sf"/>
</dbReference>
<organism evidence="1 2">
    <name type="scientific">Salinicola socius</name>
    <dbReference type="NCBI Taxonomy" id="404433"/>
    <lineage>
        <taxon>Bacteria</taxon>
        <taxon>Pseudomonadati</taxon>
        <taxon>Pseudomonadota</taxon>
        <taxon>Gammaproteobacteria</taxon>
        <taxon>Oceanospirillales</taxon>
        <taxon>Halomonadaceae</taxon>
        <taxon>Salinicola</taxon>
    </lineage>
</organism>
<dbReference type="InterPro" id="IPR036388">
    <property type="entry name" value="WH-like_DNA-bd_sf"/>
</dbReference>
<dbReference type="Gene3D" id="1.10.10.10">
    <property type="entry name" value="Winged helix-like DNA-binding domain superfamily/Winged helix DNA-binding domain"/>
    <property type="match status" value="1"/>
</dbReference>
<protein>
    <recommendedName>
        <fullName evidence="3">HTH marR-type domain-containing protein</fullName>
    </recommendedName>
</protein>
<sequence length="89" mass="9474">MTDLQRHWEALQIEHPQLDPVAALVLLALRQSDAPGDGSVSTALMSRRLGLEHALIRRAAAELETGGWVSAQPVGGASPALRLILTPTC</sequence>
<evidence type="ECO:0000313" key="1">
    <source>
        <dbReference type="EMBL" id="OLO05159.1"/>
    </source>
</evidence>
<accession>A0A1Q8SUM1</accession>
<dbReference type="STRING" id="404433.BTW07_06000"/>
<keyword evidence="2" id="KW-1185">Reference proteome</keyword>
<reference evidence="1 2" key="1">
    <citation type="submission" date="2016-12" db="EMBL/GenBank/DDBJ databases">
        <title>Draft genome sequences of strains Salinicola socius SMB35, Salinicola sp. MH3R3-1 and Chromohalobacter sp. SMB17 from the Verkhnekamsk potash mining region of Russia.</title>
        <authorList>
            <person name="Mavrodi D.V."/>
            <person name="Olsson B.E."/>
            <person name="Korsakova E.S."/>
            <person name="Pyankova A."/>
            <person name="Mavrodi O.V."/>
            <person name="Plotnikova E.G."/>
        </authorList>
    </citation>
    <scope>NUCLEOTIDE SEQUENCE [LARGE SCALE GENOMIC DNA]</scope>
    <source>
        <strain evidence="1 2">SMB35</strain>
    </source>
</reference>
<comment type="caution">
    <text evidence="1">The sequence shown here is derived from an EMBL/GenBank/DDBJ whole genome shotgun (WGS) entry which is preliminary data.</text>
</comment>
<dbReference type="AlphaFoldDB" id="A0A1Q8SUM1"/>
<dbReference type="EMBL" id="MSDO01000005">
    <property type="protein sequence ID" value="OLO05159.1"/>
    <property type="molecule type" value="Genomic_DNA"/>
</dbReference>
<dbReference type="SUPFAM" id="SSF46785">
    <property type="entry name" value="Winged helix' DNA-binding domain"/>
    <property type="match status" value="1"/>
</dbReference>